<evidence type="ECO:0000313" key="1">
    <source>
        <dbReference type="EMBL" id="QHU03605.1"/>
    </source>
</evidence>
<reference evidence="1" key="1">
    <citation type="journal article" date="2020" name="Nature">
        <title>Giant virus diversity and host interactions through global metagenomics.</title>
        <authorList>
            <person name="Schulz F."/>
            <person name="Roux S."/>
            <person name="Paez-Espino D."/>
            <person name="Jungbluth S."/>
            <person name="Walsh D.A."/>
            <person name="Denef V.J."/>
            <person name="McMahon K.D."/>
            <person name="Konstantinidis K.T."/>
            <person name="Eloe-Fadrosh E.A."/>
            <person name="Kyrpides N.C."/>
            <person name="Woyke T."/>
        </authorList>
    </citation>
    <scope>NUCLEOTIDE SEQUENCE</scope>
    <source>
        <strain evidence="1">GVMAG-M-3300027206-1</strain>
    </source>
</reference>
<dbReference type="EMBL" id="MN740384">
    <property type="protein sequence ID" value="QHU03605.1"/>
    <property type="molecule type" value="Genomic_DNA"/>
</dbReference>
<protein>
    <submittedName>
        <fullName evidence="1">Uncharacterized protein</fullName>
    </submittedName>
</protein>
<sequence length="88" mass="10280">MFIIHVTVGNLILERSTFWNLKEASNYAREAANNKIWEFGDNQIYYGDVQAFVYKPKLCVTSDHIDEHILSFSPSKRNRRNVMRSARG</sequence>
<accession>A0A6C0JCN9</accession>
<dbReference type="AlphaFoldDB" id="A0A6C0JCN9"/>
<name>A0A6C0JCN9_9ZZZZ</name>
<organism evidence="1">
    <name type="scientific">viral metagenome</name>
    <dbReference type="NCBI Taxonomy" id="1070528"/>
    <lineage>
        <taxon>unclassified sequences</taxon>
        <taxon>metagenomes</taxon>
        <taxon>organismal metagenomes</taxon>
    </lineage>
</organism>
<proteinExistence type="predicted"/>